<name>A0ACD2ZXK1_9AGAR</name>
<accession>A0ACD2ZXK1</accession>
<evidence type="ECO:0000313" key="2">
    <source>
        <dbReference type="Proteomes" id="UP000308600"/>
    </source>
</evidence>
<dbReference type="Proteomes" id="UP000308600">
    <property type="component" value="Unassembled WGS sequence"/>
</dbReference>
<organism evidence="1 2">
    <name type="scientific">Pluteus cervinus</name>
    <dbReference type="NCBI Taxonomy" id="181527"/>
    <lineage>
        <taxon>Eukaryota</taxon>
        <taxon>Fungi</taxon>
        <taxon>Dikarya</taxon>
        <taxon>Basidiomycota</taxon>
        <taxon>Agaricomycotina</taxon>
        <taxon>Agaricomycetes</taxon>
        <taxon>Agaricomycetidae</taxon>
        <taxon>Agaricales</taxon>
        <taxon>Pluteineae</taxon>
        <taxon>Pluteaceae</taxon>
        <taxon>Pluteus</taxon>
    </lineage>
</organism>
<proteinExistence type="predicted"/>
<sequence length="298" mass="31969">MVITQVFANLLLSPLDESRGPTRTNIKKHIARGAARVDDEHGDDKSTEEEQGDQGRDRKERDRTKKAKNATKDSQTKGQGMRNKVPTWASSDEDEGNGGYNDEDHQVRKDMTSPPSTGVDGTSIIPSPALDEAAVAAAPQTKSQKNTASRAAATKKRLETRQVNDIAREAAKAVRSNRAKSTTMAPPPPGSAAQLTVTPPTVATTSEPEPAPAPKKVSRKRPRGVRDDAEARVDTATPVAAPGPKKKAATHKHSHQEGDKGDMGGDAAVEELKHPKHTRQAPKRADAEVSYAKRPRSA</sequence>
<protein>
    <submittedName>
        <fullName evidence="1">Uncharacterized protein</fullName>
    </submittedName>
</protein>
<gene>
    <name evidence="1" type="ORF">BDN72DRAFT_907060</name>
</gene>
<reference evidence="1 2" key="1">
    <citation type="journal article" date="2019" name="Nat. Ecol. Evol.">
        <title>Megaphylogeny resolves global patterns of mushroom evolution.</title>
        <authorList>
            <person name="Varga T."/>
            <person name="Krizsan K."/>
            <person name="Foldi C."/>
            <person name="Dima B."/>
            <person name="Sanchez-Garcia M."/>
            <person name="Sanchez-Ramirez S."/>
            <person name="Szollosi G.J."/>
            <person name="Szarkandi J.G."/>
            <person name="Papp V."/>
            <person name="Albert L."/>
            <person name="Andreopoulos W."/>
            <person name="Angelini C."/>
            <person name="Antonin V."/>
            <person name="Barry K.W."/>
            <person name="Bougher N.L."/>
            <person name="Buchanan P."/>
            <person name="Buyck B."/>
            <person name="Bense V."/>
            <person name="Catcheside P."/>
            <person name="Chovatia M."/>
            <person name="Cooper J."/>
            <person name="Damon W."/>
            <person name="Desjardin D."/>
            <person name="Finy P."/>
            <person name="Geml J."/>
            <person name="Haridas S."/>
            <person name="Hughes K."/>
            <person name="Justo A."/>
            <person name="Karasinski D."/>
            <person name="Kautmanova I."/>
            <person name="Kiss B."/>
            <person name="Kocsube S."/>
            <person name="Kotiranta H."/>
            <person name="LaButti K.M."/>
            <person name="Lechner B.E."/>
            <person name="Liimatainen K."/>
            <person name="Lipzen A."/>
            <person name="Lukacs Z."/>
            <person name="Mihaltcheva S."/>
            <person name="Morgado L.N."/>
            <person name="Niskanen T."/>
            <person name="Noordeloos M.E."/>
            <person name="Ohm R.A."/>
            <person name="Ortiz-Santana B."/>
            <person name="Ovrebo C."/>
            <person name="Racz N."/>
            <person name="Riley R."/>
            <person name="Savchenko A."/>
            <person name="Shiryaev A."/>
            <person name="Soop K."/>
            <person name="Spirin V."/>
            <person name="Szebenyi C."/>
            <person name="Tomsovsky M."/>
            <person name="Tulloss R.E."/>
            <person name="Uehling J."/>
            <person name="Grigoriev I.V."/>
            <person name="Vagvolgyi C."/>
            <person name="Papp T."/>
            <person name="Martin F.M."/>
            <person name="Miettinen O."/>
            <person name="Hibbett D.S."/>
            <person name="Nagy L.G."/>
        </authorList>
    </citation>
    <scope>NUCLEOTIDE SEQUENCE [LARGE SCALE GENOMIC DNA]</scope>
    <source>
        <strain evidence="1 2">NL-1719</strain>
    </source>
</reference>
<evidence type="ECO:0000313" key="1">
    <source>
        <dbReference type="EMBL" id="TFK58119.1"/>
    </source>
</evidence>
<keyword evidence="2" id="KW-1185">Reference proteome</keyword>
<dbReference type="EMBL" id="ML209626">
    <property type="protein sequence ID" value="TFK58119.1"/>
    <property type="molecule type" value="Genomic_DNA"/>
</dbReference>